<name>A0ACC1LZH7_9FUNG</name>
<reference evidence="1" key="1">
    <citation type="submission" date="2022-07" db="EMBL/GenBank/DDBJ databases">
        <title>Phylogenomic reconstructions and comparative analyses of Kickxellomycotina fungi.</title>
        <authorList>
            <person name="Reynolds N.K."/>
            <person name="Stajich J.E."/>
            <person name="Barry K."/>
            <person name="Grigoriev I.V."/>
            <person name="Crous P."/>
            <person name="Smith M.E."/>
        </authorList>
    </citation>
    <scope>NUCLEOTIDE SEQUENCE</scope>
    <source>
        <strain evidence="1">CBS 190363</strain>
    </source>
</reference>
<evidence type="ECO:0000313" key="2">
    <source>
        <dbReference type="Proteomes" id="UP001139981"/>
    </source>
</evidence>
<dbReference type="Proteomes" id="UP001139981">
    <property type="component" value="Unassembled WGS sequence"/>
</dbReference>
<dbReference type="EMBL" id="JANBVB010001085">
    <property type="protein sequence ID" value="KAJ2891129.1"/>
    <property type="molecule type" value="Genomic_DNA"/>
</dbReference>
<protein>
    <submittedName>
        <fullName evidence="1">N-acetyltransferase 5</fullName>
        <ecNumber evidence="1">2.3.1.258</ecNumber>
    </submittedName>
</protein>
<keyword evidence="2" id="KW-1185">Reference proteome</keyword>
<comment type="caution">
    <text evidence="1">The sequence shown here is derived from an EMBL/GenBank/DDBJ whole genome shotgun (WGS) entry which is preliminary data.</text>
</comment>
<dbReference type="EC" id="2.3.1.258" evidence="1"/>
<keyword evidence="1" id="KW-0808">Transferase</keyword>
<keyword evidence="1" id="KW-0012">Acyltransferase</keyword>
<accession>A0ACC1LZH7</accession>
<organism evidence="1 2">
    <name type="scientific">Coemansia aciculifera</name>
    <dbReference type="NCBI Taxonomy" id="417176"/>
    <lineage>
        <taxon>Eukaryota</taxon>
        <taxon>Fungi</taxon>
        <taxon>Fungi incertae sedis</taxon>
        <taxon>Zoopagomycota</taxon>
        <taxon>Kickxellomycotina</taxon>
        <taxon>Kickxellomycetes</taxon>
        <taxon>Kickxellales</taxon>
        <taxon>Kickxellaceae</taxon>
        <taxon>Coemansia</taxon>
    </lineage>
</organism>
<gene>
    <name evidence="1" type="primary">NAT5</name>
    <name evidence="1" type="ORF">IWW38_003755</name>
</gene>
<evidence type="ECO:0000313" key="1">
    <source>
        <dbReference type="EMBL" id="KAJ2891129.1"/>
    </source>
</evidence>
<proteinExistence type="predicted"/>
<sequence length="182" mass="20231">MEAQTGVAAAATAAVASQVQFQTVDASNMPRLRSLNTVLFPVHYSSSFYRGLLLPGQFAQLATFGNAYVGTIACRKQPLGFAAGLVTGTGDSSDNMFEMYMMTLGVLAPYRRLGVGRQLLLHAIEFAKRDPLVAKIVLHVQIDNDDALRFYHKHGFTTVRMVERYYKVINPPHAYLLEYRLI</sequence>